<dbReference type="SUPFAM" id="SSF53474">
    <property type="entry name" value="alpha/beta-Hydrolases"/>
    <property type="match status" value="1"/>
</dbReference>
<protein>
    <recommendedName>
        <fullName evidence="3">AB hydrolase-1 domain-containing protein</fullName>
    </recommendedName>
</protein>
<dbReference type="InterPro" id="IPR029058">
    <property type="entry name" value="AB_hydrolase_fold"/>
</dbReference>
<evidence type="ECO:0000313" key="4">
    <source>
        <dbReference type="EMBL" id="KAJ3049362.1"/>
    </source>
</evidence>
<keyword evidence="1" id="KW-0378">Hydrolase</keyword>
<keyword evidence="5" id="KW-1185">Reference proteome</keyword>
<proteinExistence type="inferred from homology"/>
<reference evidence="4" key="1">
    <citation type="submission" date="2020-05" db="EMBL/GenBank/DDBJ databases">
        <title>Phylogenomic resolution of chytrid fungi.</title>
        <authorList>
            <person name="Stajich J.E."/>
            <person name="Amses K."/>
            <person name="Simmons R."/>
            <person name="Seto K."/>
            <person name="Myers J."/>
            <person name="Bonds A."/>
            <person name="Quandt C.A."/>
            <person name="Barry K."/>
            <person name="Liu P."/>
            <person name="Grigoriev I."/>
            <person name="Longcore J.E."/>
            <person name="James T.Y."/>
        </authorList>
    </citation>
    <scope>NUCLEOTIDE SEQUENCE</scope>
    <source>
        <strain evidence="4">JEL0318</strain>
    </source>
</reference>
<accession>A0AAD5S8M9</accession>
<comment type="caution">
    <text evidence="4">The sequence shown here is derived from an EMBL/GenBank/DDBJ whole genome shotgun (WGS) entry which is preliminary data.</text>
</comment>
<dbReference type="Gene3D" id="3.40.50.1820">
    <property type="entry name" value="alpha/beta hydrolase"/>
    <property type="match status" value="1"/>
</dbReference>
<sequence length="410" mass="46205">MTTPIPSGSSKTTYIPRQKSTDLTFPPIGIHDRLLRNFIHLTVAVGLYQPLIWSAGVFSLLYSVGSSVFRSKPRRSITEKGQDEHVIPLNIEMYGRHEYVKLNGQKIHYVQRGPVFTSGAEKPPLMLFIHGYPACWFTWRHQLLHFSSKYNCVALDLVSVVDLAILAARRGKTPRGYGFSSKPDGLSSYTAEEITSDIKALIISLGYESATVVGHDWGGLVAWSFAARFQTMIDSLILINITHQHQLAFRNITVRQFLMSHYMYFYQLPRIPELFMSPTKTAGTPWRSYFVSEGFTRPEADFYRRNIILPGLPTSALNYYRNIFNGGWGPIERQPNTISKPTLIVWGDGDKALDKQTCLQGVEAFFETAPEVAVVPGGGHWAVELHYEVVSRHIEEFLVEGELSSSVVVV</sequence>
<evidence type="ECO:0000256" key="1">
    <source>
        <dbReference type="ARBA" id="ARBA00022801"/>
    </source>
</evidence>
<feature type="domain" description="AB hydrolase-1" evidence="3">
    <location>
        <begin position="175"/>
        <end position="386"/>
    </location>
</feature>
<evidence type="ECO:0000313" key="5">
    <source>
        <dbReference type="Proteomes" id="UP001212841"/>
    </source>
</evidence>
<gene>
    <name evidence="4" type="ORF">HK097_009639</name>
</gene>
<name>A0AAD5S8M9_9FUNG</name>
<dbReference type="Proteomes" id="UP001212841">
    <property type="component" value="Unassembled WGS sequence"/>
</dbReference>
<dbReference type="AlphaFoldDB" id="A0AAD5S8M9"/>
<evidence type="ECO:0000259" key="3">
    <source>
        <dbReference type="Pfam" id="PF00561"/>
    </source>
</evidence>
<organism evidence="4 5">
    <name type="scientific">Rhizophlyctis rosea</name>
    <dbReference type="NCBI Taxonomy" id="64517"/>
    <lineage>
        <taxon>Eukaryota</taxon>
        <taxon>Fungi</taxon>
        <taxon>Fungi incertae sedis</taxon>
        <taxon>Chytridiomycota</taxon>
        <taxon>Chytridiomycota incertae sedis</taxon>
        <taxon>Chytridiomycetes</taxon>
        <taxon>Rhizophlyctidales</taxon>
        <taxon>Rhizophlyctidaceae</taxon>
        <taxon>Rhizophlyctis</taxon>
    </lineage>
</organism>
<dbReference type="GO" id="GO:0016787">
    <property type="term" value="F:hydrolase activity"/>
    <property type="evidence" value="ECO:0007669"/>
    <property type="project" value="UniProtKB-KW"/>
</dbReference>
<dbReference type="PRINTS" id="PR00412">
    <property type="entry name" value="EPOXHYDRLASE"/>
</dbReference>
<dbReference type="EMBL" id="JADGJD010000656">
    <property type="protein sequence ID" value="KAJ3049362.1"/>
    <property type="molecule type" value="Genomic_DNA"/>
</dbReference>
<evidence type="ECO:0000256" key="2">
    <source>
        <dbReference type="ARBA" id="ARBA00038334"/>
    </source>
</evidence>
<dbReference type="Pfam" id="PF00561">
    <property type="entry name" value="Abhydrolase_1"/>
    <property type="match status" value="1"/>
</dbReference>
<comment type="similarity">
    <text evidence="2">Belongs to the AB hydrolase superfamily. Epoxide hydrolase family.</text>
</comment>
<dbReference type="PANTHER" id="PTHR43329">
    <property type="entry name" value="EPOXIDE HYDROLASE"/>
    <property type="match status" value="1"/>
</dbReference>
<dbReference type="InterPro" id="IPR000073">
    <property type="entry name" value="AB_hydrolase_1"/>
</dbReference>
<dbReference type="InterPro" id="IPR000639">
    <property type="entry name" value="Epox_hydrolase-like"/>
</dbReference>